<feature type="chain" id="PRO_5007619292" evidence="1">
    <location>
        <begin position="24"/>
        <end position="128"/>
    </location>
</feature>
<feature type="domain" description="Helix-hairpin-helix DNA-binding motif class 1" evidence="2">
    <location>
        <begin position="33"/>
        <end position="52"/>
    </location>
</feature>
<dbReference type="InterPro" id="IPR051675">
    <property type="entry name" value="Endo/Exo/Phosphatase_dom_1"/>
</dbReference>
<feature type="signal peptide" evidence="1">
    <location>
        <begin position="1"/>
        <end position="23"/>
    </location>
</feature>
<dbReference type="PANTHER" id="PTHR21180">
    <property type="entry name" value="ENDONUCLEASE/EXONUCLEASE/PHOSPHATASE FAMILY DOMAIN-CONTAINING PROTEIN 1"/>
    <property type="match status" value="1"/>
</dbReference>
<reference evidence="3" key="1">
    <citation type="submission" date="2016-01" db="EMBL/GenBank/DDBJ databases">
        <authorList>
            <person name="Peeters C."/>
        </authorList>
    </citation>
    <scope>NUCLEOTIDE SEQUENCE [LARGE SCALE GENOMIC DNA]</scope>
    <source>
        <strain evidence="3">LMG 29318</strain>
    </source>
</reference>
<dbReference type="EMBL" id="FCOF02000002">
    <property type="protein sequence ID" value="SAK44862.1"/>
    <property type="molecule type" value="Genomic_DNA"/>
</dbReference>
<keyword evidence="1" id="KW-0732">Signal</keyword>
<dbReference type="SMART" id="SM00278">
    <property type="entry name" value="HhH1"/>
    <property type="match status" value="2"/>
</dbReference>
<evidence type="ECO:0000259" key="2">
    <source>
        <dbReference type="SMART" id="SM00278"/>
    </source>
</evidence>
<dbReference type="AlphaFoldDB" id="A0A157ZH40"/>
<organism evidence="3 4">
    <name type="scientific">Caballeronia catudaia</name>
    <dbReference type="NCBI Taxonomy" id="1777136"/>
    <lineage>
        <taxon>Bacteria</taxon>
        <taxon>Pseudomonadati</taxon>
        <taxon>Pseudomonadota</taxon>
        <taxon>Betaproteobacteria</taxon>
        <taxon>Burkholderiales</taxon>
        <taxon>Burkholderiaceae</taxon>
        <taxon>Caballeronia</taxon>
    </lineage>
</organism>
<dbReference type="Gene3D" id="1.10.150.280">
    <property type="entry name" value="AF1531-like domain"/>
    <property type="match status" value="1"/>
</dbReference>
<dbReference type="InterPro" id="IPR010994">
    <property type="entry name" value="RuvA_2-like"/>
</dbReference>
<keyword evidence="3" id="KW-0238">DNA-binding</keyword>
<evidence type="ECO:0000313" key="4">
    <source>
        <dbReference type="Proteomes" id="UP000054870"/>
    </source>
</evidence>
<feature type="domain" description="Helix-hairpin-helix DNA-binding motif class 1" evidence="2">
    <location>
        <begin position="64"/>
        <end position="83"/>
    </location>
</feature>
<dbReference type="Pfam" id="PF12836">
    <property type="entry name" value="HHH_3"/>
    <property type="match status" value="1"/>
</dbReference>
<dbReference type="PANTHER" id="PTHR21180:SF32">
    <property type="entry name" value="ENDONUCLEASE_EXONUCLEASE_PHOSPHATASE FAMILY DOMAIN-CONTAINING PROTEIN 1"/>
    <property type="match status" value="1"/>
</dbReference>
<dbReference type="InterPro" id="IPR003583">
    <property type="entry name" value="Hlx-hairpin-Hlx_DNA-bd_motif"/>
</dbReference>
<evidence type="ECO:0000313" key="3">
    <source>
        <dbReference type="EMBL" id="SAK44862.1"/>
    </source>
</evidence>
<dbReference type="GO" id="GO:0015627">
    <property type="term" value="C:type II protein secretion system complex"/>
    <property type="evidence" value="ECO:0007669"/>
    <property type="project" value="TreeGrafter"/>
</dbReference>
<dbReference type="GO" id="GO:0003677">
    <property type="term" value="F:DNA binding"/>
    <property type="evidence" value="ECO:0007669"/>
    <property type="project" value="UniProtKB-KW"/>
</dbReference>
<keyword evidence="4" id="KW-1185">Reference proteome</keyword>
<comment type="caution">
    <text evidence="3">The sequence shown here is derived from an EMBL/GenBank/DDBJ whole genome shotgun (WGS) entry which is preliminary data.</text>
</comment>
<dbReference type="RefSeq" id="WP_061122724.1">
    <property type="nucleotide sequence ID" value="NZ_FCOF02000002.1"/>
</dbReference>
<evidence type="ECO:0000256" key="1">
    <source>
        <dbReference type="SAM" id="SignalP"/>
    </source>
</evidence>
<gene>
    <name evidence="3" type="ORF">AWB75_00749</name>
</gene>
<dbReference type="OrthoDB" id="8687931at2"/>
<dbReference type="GO" id="GO:0006281">
    <property type="term" value="P:DNA repair"/>
    <property type="evidence" value="ECO:0007669"/>
    <property type="project" value="InterPro"/>
</dbReference>
<dbReference type="GO" id="GO:0015628">
    <property type="term" value="P:protein secretion by the type II secretion system"/>
    <property type="evidence" value="ECO:0007669"/>
    <property type="project" value="TreeGrafter"/>
</dbReference>
<dbReference type="Proteomes" id="UP000054870">
    <property type="component" value="Unassembled WGS sequence"/>
</dbReference>
<sequence length="128" mass="12666">MFKQVLSSIAAFALVFSIGSAFAAVDVNTANSDALRGIKGIGPAKAKAILDERQAHGPFKDANDLGTRVKGMGGKTVQRLEAEGLTIGAAPKTAAVAPGNAAPPGAANSAVATPVSASASAKPVVVKK</sequence>
<dbReference type="SUPFAM" id="SSF47781">
    <property type="entry name" value="RuvA domain 2-like"/>
    <property type="match status" value="1"/>
</dbReference>
<accession>A0A157ZH40</accession>
<proteinExistence type="predicted"/>
<protein>
    <submittedName>
        <fullName evidence="3">DNA-binding protein</fullName>
    </submittedName>
</protein>
<name>A0A157ZH40_9BURK</name>